<reference evidence="2" key="1">
    <citation type="submission" date="2021-03" db="EMBL/GenBank/DDBJ databases">
        <title>Revisited historic fungal species revealed as producer of novel bioactive compounds through whole genome sequencing and comparative genomics.</title>
        <authorList>
            <person name="Vignolle G.A."/>
            <person name="Hochenegger N."/>
            <person name="Mach R.L."/>
            <person name="Mach-Aigner A.R."/>
            <person name="Javad Rahimi M."/>
            <person name="Salim K.A."/>
            <person name="Chan C.M."/>
            <person name="Lim L.B.L."/>
            <person name="Cai F."/>
            <person name="Druzhinina I.S."/>
            <person name="U'Ren J.M."/>
            <person name="Derntl C."/>
        </authorList>
    </citation>
    <scope>NUCLEOTIDE SEQUENCE</scope>
    <source>
        <strain evidence="2">TUCIM 5799</strain>
    </source>
</reference>
<organism evidence="2 3">
    <name type="scientific">Neoarthrinium moseri</name>
    <dbReference type="NCBI Taxonomy" id="1658444"/>
    <lineage>
        <taxon>Eukaryota</taxon>
        <taxon>Fungi</taxon>
        <taxon>Dikarya</taxon>
        <taxon>Ascomycota</taxon>
        <taxon>Pezizomycotina</taxon>
        <taxon>Sordariomycetes</taxon>
        <taxon>Xylariomycetidae</taxon>
        <taxon>Amphisphaeriales</taxon>
        <taxon>Apiosporaceae</taxon>
        <taxon>Neoarthrinium</taxon>
    </lineage>
</organism>
<dbReference type="EMBL" id="JAFIMR010000017">
    <property type="protein sequence ID" value="KAI1868264.1"/>
    <property type="molecule type" value="Genomic_DNA"/>
</dbReference>
<dbReference type="PANTHER" id="PTHR24148">
    <property type="entry name" value="ANKYRIN REPEAT DOMAIN-CONTAINING PROTEIN 39 HOMOLOG-RELATED"/>
    <property type="match status" value="1"/>
</dbReference>
<dbReference type="PANTHER" id="PTHR24148:SF73">
    <property type="entry name" value="HET DOMAIN PROTEIN (AFU_ORTHOLOGUE AFUA_8G01020)"/>
    <property type="match status" value="1"/>
</dbReference>
<protein>
    <recommendedName>
        <fullName evidence="1">Heterokaryon incompatibility domain-containing protein</fullName>
    </recommendedName>
</protein>
<dbReference type="InterPro" id="IPR052895">
    <property type="entry name" value="HetReg/Transcr_Mod"/>
</dbReference>
<dbReference type="Proteomes" id="UP000829685">
    <property type="component" value="Unassembled WGS sequence"/>
</dbReference>
<proteinExistence type="predicted"/>
<dbReference type="AlphaFoldDB" id="A0A9P9WKI8"/>
<keyword evidence="3" id="KW-1185">Reference proteome</keyword>
<dbReference type="Pfam" id="PF06985">
    <property type="entry name" value="HET"/>
    <property type="match status" value="1"/>
</dbReference>
<evidence type="ECO:0000313" key="2">
    <source>
        <dbReference type="EMBL" id="KAI1868264.1"/>
    </source>
</evidence>
<accession>A0A9P9WKI8</accession>
<comment type="caution">
    <text evidence="2">The sequence shown here is derived from an EMBL/GenBank/DDBJ whole genome shotgun (WGS) entry which is preliminary data.</text>
</comment>
<evidence type="ECO:0000313" key="3">
    <source>
        <dbReference type="Proteomes" id="UP000829685"/>
    </source>
</evidence>
<name>A0A9P9WKI8_9PEZI</name>
<gene>
    <name evidence="2" type="ORF">JX265_007087</name>
</gene>
<dbReference type="InterPro" id="IPR010730">
    <property type="entry name" value="HET"/>
</dbReference>
<feature type="domain" description="Heterokaryon incompatibility" evidence="1">
    <location>
        <begin position="52"/>
        <end position="186"/>
    </location>
</feature>
<evidence type="ECO:0000259" key="1">
    <source>
        <dbReference type="Pfam" id="PF06985"/>
    </source>
</evidence>
<sequence>MPLPVFEYTPLSPGVDTRVLELQPSLDIDAPLRCNLRDLTLGFEADSAQGSYECISYTWGEPLLAKPLVMNDTAVSMVTESLHKALSRFRLPTKIRRLWADAVCIDQNDPEDKARQISRMADVFRSASSVLIWLGDSEEGSMALKIIDRHARYKNHRTHDGSAEVSKASDILFSLPWWSRRWVIQEALLNANVFLVCRSVEMPWVRMVPLFARDRGCFDYLHQRVVTHRRIAPRTMVTIMFTLWKTHGLGLDDINRPTLMGLLNAFSGSECSNGHDRIYALAGFAEDMILYAPGGKPVRDLPQHIYYRGKIEVDYMQSTEELYIKFAWEYLHELKGSSWMGCLVDHALRRSDGVDRNGLPSWVPDWRLPVARIPLFLQGQCRVRSVEVHSGHKRATLHGMVQGTVDAIIGVFPSENDLDLDSWVPEMWEKLVQWSNEKHLELSQMLGPDADLTIWHILGSVLLAEPHGQHRNECCLVKLTNYLDLRPIHSLPGYTRQVDLRMLQTPESREKICSNMTGRLLFTSVGQTDLRMPGESRLIVGIGPGHTQCGDIVVSPGYSNHRHTLSDSRDVYFGGPWTTEDPYWVASYLLRYGEPLGSETSFKLVGECFWQLHLTKEDCEDEQYEEGSRSHRVTVSHPHEDNFRMLLPKRDFNIS</sequence>